<dbReference type="EMBL" id="JBGORX010000002">
    <property type="protein sequence ID" value="MFJ1268515.1"/>
    <property type="molecule type" value="Genomic_DNA"/>
</dbReference>
<sequence length="269" mass="30276">MFKRILVTTDFSAHSLYAIQRAVQFANSVQAELHCVHVINQGWMDGREAVEQDWVHKAEEAHEQEVKQLISPYPMQFTLLDGRVPDEIMKFIQGHAIDMVFMGAHGTYYLNDFILGTNSEAVLKQSSIPVSLVRQPPAAAYARILVCTDFSDSSKKAIEVAYKAYPQAEFLVLHIADVWYEKMVKPHMHDSLQDKLNKFLAGCTVDASRFSGKYIGGYPANDIPQFAKDWGAHLVVLGTRGHSALHYVLMGRVSDRLVRVNPTDMLIVP</sequence>
<name>A0ABW8DB68_9GAMM</name>
<dbReference type="RefSeq" id="WP_400187361.1">
    <property type="nucleotide sequence ID" value="NZ_JBGORX010000002.1"/>
</dbReference>
<comment type="similarity">
    <text evidence="1">Belongs to the universal stress protein A family.</text>
</comment>
<dbReference type="InterPro" id="IPR014729">
    <property type="entry name" value="Rossmann-like_a/b/a_fold"/>
</dbReference>
<evidence type="ECO:0000313" key="3">
    <source>
        <dbReference type="EMBL" id="MFJ1268515.1"/>
    </source>
</evidence>
<dbReference type="PANTHER" id="PTHR46268">
    <property type="entry name" value="STRESS RESPONSE PROTEIN NHAX"/>
    <property type="match status" value="1"/>
</dbReference>
<dbReference type="PANTHER" id="PTHR46268:SF6">
    <property type="entry name" value="UNIVERSAL STRESS PROTEIN UP12"/>
    <property type="match status" value="1"/>
</dbReference>
<dbReference type="InterPro" id="IPR006015">
    <property type="entry name" value="Universal_stress_UspA"/>
</dbReference>
<accession>A0ABW8DB68</accession>
<organism evidence="3 4">
    <name type="scientific">Legionella lytica</name>
    <dbReference type="NCBI Taxonomy" id="96232"/>
    <lineage>
        <taxon>Bacteria</taxon>
        <taxon>Pseudomonadati</taxon>
        <taxon>Pseudomonadota</taxon>
        <taxon>Gammaproteobacteria</taxon>
        <taxon>Legionellales</taxon>
        <taxon>Legionellaceae</taxon>
        <taxon>Legionella</taxon>
    </lineage>
</organism>
<dbReference type="CDD" id="cd00293">
    <property type="entry name" value="USP-like"/>
    <property type="match status" value="2"/>
</dbReference>
<proteinExistence type="inferred from homology"/>
<dbReference type="SUPFAM" id="SSF52402">
    <property type="entry name" value="Adenine nucleotide alpha hydrolases-like"/>
    <property type="match status" value="2"/>
</dbReference>
<gene>
    <name evidence="3" type="ORF">ACD661_08115</name>
</gene>
<feature type="domain" description="UspA" evidence="2">
    <location>
        <begin position="1"/>
        <end position="134"/>
    </location>
</feature>
<dbReference type="InterPro" id="IPR006016">
    <property type="entry name" value="UspA"/>
</dbReference>
<evidence type="ECO:0000259" key="2">
    <source>
        <dbReference type="Pfam" id="PF00582"/>
    </source>
</evidence>
<keyword evidence="4" id="KW-1185">Reference proteome</keyword>
<comment type="caution">
    <text evidence="3">The sequence shown here is derived from an EMBL/GenBank/DDBJ whole genome shotgun (WGS) entry which is preliminary data.</text>
</comment>
<reference evidence="3 4" key="1">
    <citation type="submission" date="2024-08" db="EMBL/GenBank/DDBJ databases">
        <title>Draft Genome Sequence of Legionella lytica strain DSB2004, Isolated From a Fire Sprinkler System.</title>
        <authorList>
            <person name="Everhart A.D."/>
            <person name="Kidane D.T."/>
            <person name="Farone A.L."/>
            <person name="Farone M.B."/>
        </authorList>
    </citation>
    <scope>NUCLEOTIDE SEQUENCE [LARGE SCALE GENOMIC DNA]</scope>
    <source>
        <strain evidence="3 4">DSB2004</strain>
    </source>
</reference>
<dbReference type="Pfam" id="PF00582">
    <property type="entry name" value="Usp"/>
    <property type="match status" value="2"/>
</dbReference>
<evidence type="ECO:0000313" key="4">
    <source>
        <dbReference type="Proteomes" id="UP001615550"/>
    </source>
</evidence>
<dbReference type="Proteomes" id="UP001615550">
    <property type="component" value="Unassembled WGS sequence"/>
</dbReference>
<dbReference type="PRINTS" id="PR01438">
    <property type="entry name" value="UNVRSLSTRESS"/>
</dbReference>
<evidence type="ECO:0000256" key="1">
    <source>
        <dbReference type="ARBA" id="ARBA00008791"/>
    </source>
</evidence>
<feature type="domain" description="UspA" evidence="2">
    <location>
        <begin position="141"/>
        <end position="269"/>
    </location>
</feature>
<dbReference type="Gene3D" id="3.40.50.620">
    <property type="entry name" value="HUPs"/>
    <property type="match status" value="2"/>
</dbReference>
<protein>
    <submittedName>
        <fullName evidence="3">Universal stress protein</fullName>
    </submittedName>
</protein>